<accession>A6DJD6</accession>
<evidence type="ECO:0000256" key="5">
    <source>
        <dbReference type="ARBA" id="ARBA00023125"/>
    </source>
</evidence>
<gene>
    <name evidence="10" type="ORF">LNTAR_11676</name>
</gene>
<evidence type="ECO:0000256" key="2">
    <source>
        <dbReference type="ARBA" id="ARBA00021245"/>
    </source>
</evidence>
<dbReference type="InterPro" id="IPR013325">
    <property type="entry name" value="RNA_pol_sigma_r2"/>
</dbReference>
<comment type="function">
    <text evidence="7">Sigma factors are initiation factors that promote the attachment of RNA polymerase to specific initiation sites and are then released. Sigma-S contributes to the protection against external stress, thus playing a role in cellular fitness and survival.</text>
</comment>
<evidence type="ECO:0000256" key="7">
    <source>
        <dbReference type="ARBA" id="ARBA00024701"/>
    </source>
</evidence>
<evidence type="ECO:0000256" key="6">
    <source>
        <dbReference type="ARBA" id="ARBA00023163"/>
    </source>
</evidence>
<dbReference type="STRING" id="313628.LNTAR_11676"/>
<reference evidence="10 11" key="1">
    <citation type="journal article" date="2010" name="J. Bacteriol.">
        <title>Genome sequence of Lentisphaera araneosa HTCC2155T, the type species of the order Lentisphaerales in the phylum Lentisphaerae.</title>
        <authorList>
            <person name="Thrash J.C."/>
            <person name="Cho J.C."/>
            <person name="Vergin K.L."/>
            <person name="Morris R.M."/>
            <person name="Giovannoni S.J."/>
        </authorList>
    </citation>
    <scope>NUCLEOTIDE SEQUENCE [LARGE SCALE GENOMIC DNA]</scope>
    <source>
        <strain evidence="10 11">HTCC2155</strain>
    </source>
</reference>
<dbReference type="GO" id="GO:0016987">
    <property type="term" value="F:sigma factor activity"/>
    <property type="evidence" value="ECO:0007669"/>
    <property type="project" value="UniProtKB-KW"/>
</dbReference>
<dbReference type="SUPFAM" id="SSF46894">
    <property type="entry name" value="C-terminal effector domain of the bipartite response regulators"/>
    <property type="match status" value="1"/>
</dbReference>
<organism evidence="10 11">
    <name type="scientific">Lentisphaera araneosa HTCC2155</name>
    <dbReference type="NCBI Taxonomy" id="313628"/>
    <lineage>
        <taxon>Bacteria</taxon>
        <taxon>Pseudomonadati</taxon>
        <taxon>Lentisphaerota</taxon>
        <taxon>Lentisphaeria</taxon>
        <taxon>Lentisphaerales</taxon>
        <taxon>Lentisphaeraceae</taxon>
        <taxon>Lentisphaera</taxon>
    </lineage>
</organism>
<protein>
    <recommendedName>
        <fullName evidence="2">RNA polymerase sigma factor SigS</fullName>
    </recommendedName>
</protein>
<evidence type="ECO:0000313" key="11">
    <source>
        <dbReference type="Proteomes" id="UP000004947"/>
    </source>
</evidence>
<dbReference type="InterPro" id="IPR039425">
    <property type="entry name" value="RNA_pol_sigma-70-like"/>
</dbReference>
<dbReference type="InterPro" id="IPR007627">
    <property type="entry name" value="RNA_pol_sigma70_r2"/>
</dbReference>
<dbReference type="NCBIfam" id="TIGR02937">
    <property type="entry name" value="sigma70-ECF"/>
    <property type="match status" value="1"/>
</dbReference>
<dbReference type="GO" id="GO:0003677">
    <property type="term" value="F:DNA binding"/>
    <property type="evidence" value="ECO:0007669"/>
    <property type="project" value="UniProtKB-KW"/>
</dbReference>
<keyword evidence="5" id="KW-0238">DNA-binding</keyword>
<dbReference type="AlphaFoldDB" id="A6DJD6"/>
<feature type="domain" description="RNA polymerase sigma-70 region 2" evidence="9">
    <location>
        <begin position="30"/>
        <end position="97"/>
    </location>
</feature>
<dbReference type="PANTHER" id="PTHR43133:SF8">
    <property type="entry name" value="RNA POLYMERASE SIGMA FACTOR HI_1459-RELATED"/>
    <property type="match status" value="1"/>
</dbReference>
<dbReference type="InterPro" id="IPR000792">
    <property type="entry name" value="Tscrpt_reg_LuxR_C"/>
</dbReference>
<evidence type="ECO:0000259" key="9">
    <source>
        <dbReference type="Pfam" id="PF04542"/>
    </source>
</evidence>
<keyword evidence="6" id="KW-0804">Transcription</keyword>
<dbReference type="InterPro" id="IPR014284">
    <property type="entry name" value="RNA_pol_sigma-70_dom"/>
</dbReference>
<name>A6DJD6_9BACT</name>
<dbReference type="PANTHER" id="PTHR43133">
    <property type="entry name" value="RNA POLYMERASE ECF-TYPE SIGMA FACTO"/>
    <property type="match status" value="1"/>
</dbReference>
<keyword evidence="4" id="KW-0731">Sigma factor</keyword>
<dbReference type="GO" id="GO:0006352">
    <property type="term" value="P:DNA-templated transcription initiation"/>
    <property type="evidence" value="ECO:0007669"/>
    <property type="project" value="InterPro"/>
</dbReference>
<dbReference type="EMBL" id="ABCK01000006">
    <property type="protein sequence ID" value="EDM28010.1"/>
    <property type="molecule type" value="Genomic_DNA"/>
</dbReference>
<evidence type="ECO:0000256" key="3">
    <source>
        <dbReference type="ARBA" id="ARBA00023015"/>
    </source>
</evidence>
<evidence type="ECO:0000256" key="4">
    <source>
        <dbReference type="ARBA" id="ARBA00023082"/>
    </source>
</evidence>
<dbReference type="Pfam" id="PF04542">
    <property type="entry name" value="Sigma70_r2"/>
    <property type="match status" value="1"/>
</dbReference>
<evidence type="ECO:0000259" key="8">
    <source>
        <dbReference type="Pfam" id="PF00196"/>
    </source>
</evidence>
<dbReference type="InterPro" id="IPR016032">
    <property type="entry name" value="Sig_transdc_resp-reg_C-effctor"/>
</dbReference>
<comment type="caution">
    <text evidence="10">The sequence shown here is derived from an EMBL/GenBank/DDBJ whole genome shotgun (WGS) entry which is preliminary data.</text>
</comment>
<dbReference type="RefSeq" id="WP_007278007.1">
    <property type="nucleotide sequence ID" value="NZ_ABCK01000006.1"/>
</dbReference>
<dbReference type="SUPFAM" id="SSF88946">
    <property type="entry name" value="Sigma2 domain of RNA polymerase sigma factors"/>
    <property type="match status" value="1"/>
</dbReference>
<comment type="similarity">
    <text evidence="1">Belongs to the sigma-70 factor family.</text>
</comment>
<keyword evidence="11" id="KW-1185">Reference proteome</keyword>
<dbReference type="OrthoDB" id="9785675at2"/>
<sequence>MADYKNTRVTLLHRLCSDEKDELSWGEFTDAYKRYIYLLIRGMKIDHHDAEDLTQTSLLAIWEKIGGFNYSPEDCKFRTWLYRIVRNKVIDHIRKANTKKNKKVDIPDAETHSDPEIYDIAEKEWRAHISDRAYSNIQGNFSEKVMQCFDLTLKGKSTAEIAEITGIAEATIYVYKQRVKDALCHEIRILNDKWS</sequence>
<dbReference type="Pfam" id="PF00196">
    <property type="entry name" value="GerE"/>
    <property type="match status" value="1"/>
</dbReference>
<dbReference type="eggNOG" id="COG1595">
    <property type="taxonomic scope" value="Bacteria"/>
</dbReference>
<dbReference type="Proteomes" id="UP000004947">
    <property type="component" value="Unassembled WGS sequence"/>
</dbReference>
<feature type="domain" description="HTH luxR-type" evidence="8">
    <location>
        <begin position="141"/>
        <end position="180"/>
    </location>
</feature>
<dbReference type="Gene3D" id="1.10.1740.10">
    <property type="match status" value="1"/>
</dbReference>
<evidence type="ECO:0000256" key="1">
    <source>
        <dbReference type="ARBA" id="ARBA00007788"/>
    </source>
</evidence>
<evidence type="ECO:0000313" key="10">
    <source>
        <dbReference type="EMBL" id="EDM28010.1"/>
    </source>
</evidence>
<proteinExistence type="inferred from homology"/>
<keyword evidence="3" id="KW-0805">Transcription regulation</keyword>